<dbReference type="RefSeq" id="WP_117577019.1">
    <property type="nucleotide sequence ID" value="NZ_CP083680.1"/>
</dbReference>
<dbReference type="AlphaFoldDB" id="A0ABD7U588"/>
<proteinExistence type="predicted"/>
<evidence type="ECO:0000313" key="2">
    <source>
        <dbReference type="Proteomes" id="UP001156218"/>
    </source>
</evidence>
<evidence type="ECO:0000313" key="1">
    <source>
        <dbReference type="EMBL" id="UYU67379.1"/>
    </source>
</evidence>
<protein>
    <submittedName>
        <fullName evidence="1">Uncharacterized protein</fullName>
    </submittedName>
</protein>
<dbReference type="EMBL" id="CP083680">
    <property type="protein sequence ID" value="UYU67379.1"/>
    <property type="molecule type" value="Genomic_DNA"/>
</dbReference>
<organism evidence="1 2">
    <name type="scientific">Bacteroides thetaiotaomicron</name>
    <dbReference type="NCBI Taxonomy" id="818"/>
    <lineage>
        <taxon>Bacteria</taxon>
        <taxon>Pseudomonadati</taxon>
        <taxon>Bacteroidota</taxon>
        <taxon>Bacteroidia</taxon>
        <taxon>Bacteroidales</taxon>
        <taxon>Bacteroidaceae</taxon>
        <taxon>Bacteroides</taxon>
    </lineage>
</organism>
<gene>
    <name evidence="1" type="ORF">KQP68_03600</name>
</gene>
<reference evidence="1 2" key="1">
    <citation type="submission" date="2021-06" db="EMBL/GenBank/DDBJ databases">
        <title>Interrogation of the integrated mobile genetic elements in gut-associated Bacteroides with a consensus prediction approach.</title>
        <authorList>
            <person name="Campbell D.E."/>
            <person name="Leigh J.R."/>
            <person name="Kim T."/>
            <person name="England W."/>
            <person name="Whitaker R.J."/>
            <person name="Degnan P.H."/>
        </authorList>
    </citation>
    <scope>NUCLEOTIDE SEQUENCE [LARGE SCALE GENOMIC DNA]</scope>
    <source>
        <strain evidence="1 2">WAL8669</strain>
    </source>
</reference>
<accession>A0ABD7U588</accession>
<dbReference type="Proteomes" id="UP001156218">
    <property type="component" value="Chromosome"/>
</dbReference>
<sequence length="123" mass="13672">MEIRGEIFRSIDLTPVIENGKNAGYTASNISFFSETIFDYATMTNRYIGPQYLTFSTKVNAVDDIQAGDSVDVCQCSNRNWVGKVGTVKFIGQHSIKCLHQYVVVLDIDGESIGLEIHSNEQS</sequence>
<name>A0ABD7U588_BACT4</name>